<dbReference type="Pfam" id="PF03706">
    <property type="entry name" value="LPG_synthase_TM"/>
    <property type="match status" value="1"/>
</dbReference>
<reference evidence="7 8" key="1">
    <citation type="journal article" date="2015" name="Nature">
        <title>rRNA introns, odd ribosomes, and small enigmatic genomes across a large radiation of phyla.</title>
        <authorList>
            <person name="Brown C.T."/>
            <person name="Hug L.A."/>
            <person name="Thomas B.C."/>
            <person name="Sharon I."/>
            <person name="Castelle C.J."/>
            <person name="Singh A."/>
            <person name="Wilkins M.J."/>
            <person name="Williams K.H."/>
            <person name="Banfield J.F."/>
        </authorList>
    </citation>
    <scope>NUCLEOTIDE SEQUENCE [LARGE SCALE GENOMIC DNA]</scope>
</reference>
<sequence length="303" mass="33999">MKNFIKISVPILIFLFLTWRIGQNWQLIEDRVFSVNFPLFILALVVLVMTHVGGSFFWHKILLILSLKIPFKESFRIFVISNFGRFIPGVILHYAARVYLGKKIGLGVKEGILSVFLEAYYTFAGGVIVSILALPILSNFISLIWLLPISLTLIFLILVLPPRTIFDLASKIPILGKKIPIAGFQVKYWEHYFLIGISAGLFLLNGMAFFLLASSFIENPFSRIFTLTGLFSSAWLVGFLTPVAPGGLGVTDLSFAYLLTTYYNFPLASFLAVAYRFGLLVTEGVVFLFVIKLFGFNLVGKKI</sequence>
<dbReference type="InterPro" id="IPR022791">
    <property type="entry name" value="L-PG_synthase/AglD"/>
</dbReference>
<organism evidence="7 8">
    <name type="scientific">Berkelbacteria bacterium GW2011_GWA1_36_9</name>
    <dbReference type="NCBI Taxonomy" id="1618331"/>
    <lineage>
        <taxon>Bacteria</taxon>
        <taxon>Candidatus Berkelbacteria</taxon>
    </lineage>
</organism>
<accession>A0A0G0I2E7</accession>
<comment type="subcellular location">
    <subcellularLocation>
        <location evidence="1">Cell membrane</location>
        <topology evidence="1">Multi-pass membrane protein</topology>
    </subcellularLocation>
</comment>
<feature type="transmembrane region" description="Helical" evidence="6">
    <location>
        <begin position="112"/>
        <end position="133"/>
    </location>
</feature>
<keyword evidence="2" id="KW-1003">Cell membrane</keyword>
<keyword evidence="5 6" id="KW-0472">Membrane</keyword>
<dbReference type="AlphaFoldDB" id="A0A0G0I2E7"/>
<feature type="transmembrane region" description="Helical" evidence="6">
    <location>
        <begin position="192"/>
        <end position="212"/>
    </location>
</feature>
<evidence type="ECO:0000256" key="3">
    <source>
        <dbReference type="ARBA" id="ARBA00022692"/>
    </source>
</evidence>
<proteinExistence type="predicted"/>
<keyword evidence="3 6" id="KW-0812">Transmembrane</keyword>
<name>A0A0G0I2E7_9BACT</name>
<dbReference type="Proteomes" id="UP000034508">
    <property type="component" value="Unassembled WGS sequence"/>
</dbReference>
<protein>
    <submittedName>
        <fullName evidence="7">Lysylphosphatidylglycerol synthetase/UPF0104</fullName>
    </submittedName>
</protein>
<comment type="caution">
    <text evidence="7">The sequence shown here is derived from an EMBL/GenBank/DDBJ whole genome shotgun (WGS) entry which is preliminary data.</text>
</comment>
<dbReference type="EMBL" id="LBSM01000004">
    <property type="protein sequence ID" value="KKQ18454.1"/>
    <property type="molecule type" value="Genomic_DNA"/>
</dbReference>
<dbReference type="PANTHER" id="PTHR40277:SF1">
    <property type="entry name" value="BLL5419 PROTEIN"/>
    <property type="match status" value="1"/>
</dbReference>
<feature type="transmembrane region" description="Helical" evidence="6">
    <location>
        <begin position="265"/>
        <end position="294"/>
    </location>
</feature>
<evidence type="ECO:0000256" key="1">
    <source>
        <dbReference type="ARBA" id="ARBA00004651"/>
    </source>
</evidence>
<keyword evidence="4 6" id="KW-1133">Transmembrane helix</keyword>
<gene>
    <name evidence="7" type="ORF">US31_C0004G0016</name>
</gene>
<feature type="transmembrane region" description="Helical" evidence="6">
    <location>
        <begin position="77"/>
        <end position="100"/>
    </location>
</feature>
<feature type="transmembrane region" description="Helical" evidence="6">
    <location>
        <begin position="140"/>
        <end position="160"/>
    </location>
</feature>
<evidence type="ECO:0000313" key="8">
    <source>
        <dbReference type="Proteomes" id="UP000034508"/>
    </source>
</evidence>
<dbReference type="PANTHER" id="PTHR40277">
    <property type="entry name" value="BLL5419 PROTEIN"/>
    <property type="match status" value="1"/>
</dbReference>
<evidence type="ECO:0000256" key="2">
    <source>
        <dbReference type="ARBA" id="ARBA00022475"/>
    </source>
</evidence>
<feature type="transmembrane region" description="Helical" evidence="6">
    <location>
        <begin position="224"/>
        <end position="245"/>
    </location>
</feature>
<feature type="transmembrane region" description="Helical" evidence="6">
    <location>
        <begin position="38"/>
        <end position="65"/>
    </location>
</feature>
<evidence type="ECO:0000256" key="6">
    <source>
        <dbReference type="SAM" id="Phobius"/>
    </source>
</evidence>
<evidence type="ECO:0000256" key="5">
    <source>
        <dbReference type="ARBA" id="ARBA00023136"/>
    </source>
</evidence>
<evidence type="ECO:0000256" key="4">
    <source>
        <dbReference type="ARBA" id="ARBA00022989"/>
    </source>
</evidence>
<evidence type="ECO:0000313" key="7">
    <source>
        <dbReference type="EMBL" id="KKQ18454.1"/>
    </source>
</evidence>
<dbReference type="GO" id="GO:0005886">
    <property type="term" value="C:plasma membrane"/>
    <property type="evidence" value="ECO:0007669"/>
    <property type="project" value="UniProtKB-SubCell"/>
</dbReference>